<dbReference type="FunFam" id="2.170.150.20:FF:000001">
    <property type="entry name" value="Peptide methionine sulfoxide reductase MsrB"/>
    <property type="match status" value="1"/>
</dbReference>
<sequence length="135" mass="14411">MTDPNPEKTLDPMAHHVLREGGTERAFTGKYTDHKGDGMYRCAGCGAPLFDSRTKYDSGSGWPSYTAPAEGAAVRELSDTSHGMVRTEVRCATCEGHLGHVFPDGPGPTGLRYCINSAALDFADRGQDDASTGKD</sequence>
<dbReference type="PANTHER" id="PTHR10173">
    <property type="entry name" value="METHIONINE SULFOXIDE REDUCTASE"/>
    <property type="match status" value="1"/>
</dbReference>
<evidence type="ECO:0000313" key="8">
    <source>
        <dbReference type="EMBL" id="ALH82759.1"/>
    </source>
</evidence>
<dbReference type="InterPro" id="IPR011057">
    <property type="entry name" value="Mss4-like_sf"/>
</dbReference>
<dbReference type="InterPro" id="IPR002579">
    <property type="entry name" value="Met_Sox_Rdtase_MsrB_dom"/>
</dbReference>
<dbReference type="GO" id="GO:0030091">
    <property type="term" value="P:protein repair"/>
    <property type="evidence" value="ECO:0007669"/>
    <property type="project" value="InterPro"/>
</dbReference>
<evidence type="ECO:0000256" key="3">
    <source>
        <dbReference type="ARBA" id="ARBA00022833"/>
    </source>
</evidence>
<feature type="binding site" evidence="6">
    <location>
        <position position="91"/>
    </location>
    <ligand>
        <name>Zn(2+)</name>
        <dbReference type="ChEBI" id="CHEBI:29105"/>
    </ligand>
</feature>
<evidence type="ECO:0000256" key="1">
    <source>
        <dbReference type="ARBA" id="ARBA00007174"/>
    </source>
</evidence>
<dbReference type="PATRIC" id="fig|33050.5.peg.4362"/>
<dbReference type="OrthoDB" id="9785497at2"/>
<comment type="catalytic activity">
    <reaction evidence="5 6">
        <text>L-methionyl-[protein] + [thioredoxin]-disulfide + H2O = L-methionyl-(R)-S-oxide-[protein] + [thioredoxin]-dithiol</text>
        <dbReference type="Rhea" id="RHEA:24164"/>
        <dbReference type="Rhea" id="RHEA-COMP:10698"/>
        <dbReference type="Rhea" id="RHEA-COMP:10700"/>
        <dbReference type="Rhea" id="RHEA-COMP:12313"/>
        <dbReference type="Rhea" id="RHEA-COMP:12314"/>
        <dbReference type="ChEBI" id="CHEBI:15377"/>
        <dbReference type="ChEBI" id="CHEBI:16044"/>
        <dbReference type="ChEBI" id="CHEBI:29950"/>
        <dbReference type="ChEBI" id="CHEBI:45764"/>
        <dbReference type="ChEBI" id="CHEBI:50058"/>
        <dbReference type="EC" id="1.8.4.12"/>
    </reaction>
</comment>
<dbReference type="HAMAP" id="MF_01400">
    <property type="entry name" value="MsrB"/>
    <property type="match status" value="1"/>
</dbReference>
<dbReference type="EMBL" id="CP012700">
    <property type="protein sequence ID" value="ALH82759.1"/>
    <property type="molecule type" value="Genomic_DNA"/>
</dbReference>
<dbReference type="SUPFAM" id="SSF51316">
    <property type="entry name" value="Mss4-like"/>
    <property type="match status" value="1"/>
</dbReference>
<comment type="cofactor">
    <cofactor evidence="6">
        <name>Zn(2+)</name>
        <dbReference type="ChEBI" id="CHEBI:29105"/>
    </cofactor>
    <text evidence="6">Binds 1 zinc ion per subunit. The zinc ion is important for the structural integrity of the protein.</text>
</comment>
<dbReference type="GO" id="GO:0005737">
    <property type="term" value="C:cytoplasm"/>
    <property type="evidence" value="ECO:0007669"/>
    <property type="project" value="TreeGrafter"/>
</dbReference>
<keyword evidence="2 6" id="KW-0479">Metal-binding</keyword>
<dbReference type="GO" id="GO:0008270">
    <property type="term" value="F:zinc ion binding"/>
    <property type="evidence" value="ECO:0007669"/>
    <property type="project" value="UniProtKB-UniRule"/>
</dbReference>
<dbReference type="PANTHER" id="PTHR10173:SF52">
    <property type="entry name" value="METHIONINE-R-SULFOXIDE REDUCTASE B1"/>
    <property type="match status" value="1"/>
</dbReference>
<gene>
    <name evidence="6" type="primary">msrB</name>
    <name evidence="8" type="ORF">AN936_21050</name>
</gene>
<dbReference type="GO" id="GO:0006979">
    <property type="term" value="P:response to oxidative stress"/>
    <property type="evidence" value="ECO:0007669"/>
    <property type="project" value="InterPro"/>
</dbReference>
<dbReference type="PROSITE" id="PS51790">
    <property type="entry name" value="MSRB"/>
    <property type="match status" value="1"/>
</dbReference>
<dbReference type="AlphaFoldDB" id="A0A0N9UBG5"/>
<evidence type="ECO:0000313" key="9">
    <source>
        <dbReference type="Proteomes" id="UP000058074"/>
    </source>
</evidence>
<proteinExistence type="inferred from homology"/>
<feature type="active site" description="Nucleophile" evidence="6">
    <location>
        <position position="114"/>
    </location>
</feature>
<dbReference type="KEGG" id="smag:AN936_21050"/>
<accession>A0A0N9UBG5</accession>
<organism evidence="8 9">
    <name type="scientific">Sphingopyxis macrogoltabida</name>
    <name type="common">Sphingomonas macrogoltabidus</name>
    <dbReference type="NCBI Taxonomy" id="33050"/>
    <lineage>
        <taxon>Bacteria</taxon>
        <taxon>Pseudomonadati</taxon>
        <taxon>Pseudomonadota</taxon>
        <taxon>Alphaproteobacteria</taxon>
        <taxon>Sphingomonadales</taxon>
        <taxon>Sphingomonadaceae</taxon>
        <taxon>Sphingopyxis</taxon>
    </lineage>
</organism>
<protein>
    <recommendedName>
        <fullName evidence="6">Peptide methionine sulfoxide reductase MsrB</fullName>
        <ecNumber evidence="6">1.8.4.12</ecNumber>
    </recommendedName>
    <alternativeName>
        <fullName evidence="6">Peptide-methionine (R)-S-oxide reductase</fullName>
    </alternativeName>
</protein>
<feature type="domain" description="MsrB" evidence="7">
    <location>
        <begin position="3"/>
        <end position="125"/>
    </location>
</feature>
<name>A0A0N9UBG5_SPHMC</name>
<dbReference type="RefSeq" id="WP_054589748.1">
    <property type="nucleotide sequence ID" value="NZ_CP012700.1"/>
</dbReference>
<dbReference type="GO" id="GO:0033743">
    <property type="term" value="F:peptide-methionine (R)-S-oxide reductase activity"/>
    <property type="evidence" value="ECO:0007669"/>
    <property type="project" value="UniProtKB-UniRule"/>
</dbReference>
<reference evidence="8 9" key="1">
    <citation type="journal article" date="2015" name="Genome Announc.">
        <title>Complete Genome Sequence of Polypropylene Glycol- and Polyethylene Glycol-Degrading Sphingopyxis macrogoltabida Strain EY-1.</title>
        <authorList>
            <person name="Ohtsubo Y."/>
            <person name="Nagata Y."/>
            <person name="Numata M."/>
            <person name="Tsuchikane K."/>
            <person name="Hosoyama A."/>
            <person name="Yamazoe A."/>
            <person name="Tsuda M."/>
            <person name="Fujita N."/>
            <person name="Kawai F."/>
        </authorList>
    </citation>
    <scope>NUCLEOTIDE SEQUENCE [LARGE SCALE GENOMIC DNA]</scope>
    <source>
        <strain evidence="8 9">EY-1</strain>
    </source>
</reference>
<dbReference type="Gene3D" id="2.170.150.20">
    <property type="entry name" value="Peptide methionine sulfoxide reductase"/>
    <property type="match status" value="1"/>
</dbReference>
<feature type="binding site" evidence="6">
    <location>
        <position position="94"/>
    </location>
    <ligand>
        <name>Zn(2+)</name>
        <dbReference type="ChEBI" id="CHEBI:29105"/>
    </ligand>
</feature>
<feature type="binding site" evidence="6">
    <location>
        <position position="42"/>
    </location>
    <ligand>
        <name>Zn(2+)</name>
        <dbReference type="ChEBI" id="CHEBI:29105"/>
    </ligand>
</feature>
<comment type="similarity">
    <text evidence="1 6">Belongs to the MsrB Met sulfoxide reductase family.</text>
</comment>
<keyword evidence="3 6" id="KW-0862">Zinc</keyword>
<evidence type="ECO:0000256" key="4">
    <source>
        <dbReference type="ARBA" id="ARBA00023002"/>
    </source>
</evidence>
<keyword evidence="4 6" id="KW-0560">Oxidoreductase</keyword>
<evidence type="ECO:0000256" key="6">
    <source>
        <dbReference type="HAMAP-Rule" id="MF_01400"/>
    </source>
</evidence>
<evidence type="ECO:0000259" key="7">
    <source>
        <dbReference type="PROSITE" id="PS51790"/>
    </source>
</evidence>
<dbReference type="EC" id="1.8.4.12" evidence="6"/>
<evidence type="ECO:0000256" key="5">
    <source>
        <dbReference type="ARBA" id="ARBA00048488"/>
    </source>
</evidence>
<feature type="binding site" evidence="6">
    <location>
        <position position="45"/>
    </location>
    <ligand>
        <name>Zn(2+)</name>
        <dbReference type="ChEBI" id="CHEBI:29105"/>
    </ligand>
</feature>
<evidence type="ECO:0000256" key="2">
    <source>
        <dbReference type="ARBA" id="ARBA00022723"/>
    </source>
</evidence>
<dbReference type="InterPro" id="IPR028427">
    <property type="entry name" value="Met_Sox_Rdtase_MsrB"/>
</dbReference>
<dbReference type="Pfam" id="PF01641">
    <property type="entry name" value="SelR"/>
    <property type="match status" value="1"/>
</dbReference>
<dbReference type="Proteomes" id="UP000058074">
    <property type="component" value="Chromosome"/>
</dbReference>
<dbReference type="NCBIfam" id="TIGR00357">
    <property type="entry name" value="peptide-methionine (R)-S-oxide reductase MsrB"/>
    <property type="match status" value="1"/>
</dbReference>